<evidence type="ECO:0000313" key="8">
    <source>
        <dbReference type="EMBL" id="GCC52156.1"/>
    </source>
</evidence>
<proteinExistence type="inferred from homology"/>
<feature type="binding site" evidence="7">
    <location>
        <begin position="10"/>
        <end position="15"/>
    </location>
    <ligand>
        <name>ATP</name>
        <dbReference type="ChEBI" id="CHEBI:30616"/>
    </ligand>
</feature>
<dbReference type="SUPFAM" id="SSF52540">
    <property type="entry name" value="P-loop containing nucleoside triphosphate hydrolases"/>
    <property type="match status" value="1"/>
</dbReference>
<feature type="binding site" evidence="7">
    <location>
        <position position="117"/>
    </location>
    <ligand>
        <name>ATP</name>
        <dbReference type="ChEBI" id="CHEBI:30616"/>
    </ligand>
</feature>
<dbReference type="GO" id="GO:0005829">
    <property type="term" value="C:cytosol"/>
    <property type="evidence" value="ECO:0007669"/>
    <property type="project" value="TreeGrafter"/>
</dbReference>
<dbReference type="RefSeq" id="WP_127122802.1">
    <property type="nucleotide sequence ID" value="NZ_BHXQ01000004.1"/>
</dbReference>
<dbReference type="InterPro" id="IPR027417">
    <property type="entry name" value="P-loop_NTPase"/>
</dbReference>
<dbReference type="GO" id="GO:0000287">
    <property type="term" value="F:magnesium ion binding"/>
    <property type="evidence" value="ECO:0007669"/>
    <property type="project" value="UniProtKB-UniRule"/>
</dbReference>
<comment type="caution">
    <text evidence="7">Lacks conserved residue(s) required for the propagation of feature annotation.</text>
</comment>
<comment type="catalytic activity">
    <reaction evidence="7">
        <text>shikimate + ATP = 3-phosphoshikimate + ADP + H(+)</text>
        <dbReference type="Rhea" id="RHEA:13121"/>
        <dbReference type="ChEBI" id="CHEBI:15378"/>
        <dbReference type="ChEBI" id="CHEBI:30616"/>
        <dbReference type="ChEBI" id="CHEBI:36208"/>
        <dbReference type="ChEBI" id="CHEBI:145989"/>
        <dbReference type="ChEBI" id="CHEBI:456216"/>
        <dbReference type="EC" id="2.7.1.71"/>
    </reaction>
</comment>
<dbReference type="Gene3D" id="3.40.50.300">
    <property type="entry name" value="P-loop containing nucleotide triphosphate hydrolases"/>
    <property type="match status" value="1"/>
</dbReference>
<feature type="binding site" evidence="7">
    <location>
        <position position="14"/>
    </location>
    <ligand>
        <name>Mg(2+)</name>
        <dbReference type="ChEBI" id="CHEBI:18420"/>
    </ligand>
</feature>
<evidence type="ECO:0000313" key="9">
    <source>
        <dbReference type="Proteomes" id="UP000288227"/>
    </source>
</evidence>
<comment type="caution">
    <text evidence="8">The sequence shown here is derived from an EMBL/GenBank/DDBJ whole genome shotgun (WGS) entry which is preliminary data.</text>
</comment>
<feature type="binding site" evidence="7">
    <location>
        <position position="79"/>
    </location>
    <ligand>
        <name>substrate</name>
    </ligand>
</feature>
<keyword evidence="1 7" id="KW-0028">Amino-acid biosynthesis</keyword>
<feature type="binding site" evidence="7">
    <location>
        <position position="32"/>
    </location>
    <ligand>
        <name>substrate</name>
    </ligand>
</feature>
<dbReference type="OrthoDB" id="9800332at2"/>
<keyword evidence="7" id="KW-0479">Metal-binding</keyword>
<keyword evidence="9" id="KW-1185">Reference proteome</keyword>
<protein>
    <recommendedName>
        <fullName evidence="7">Shikimate kinase</fullName>
        <shortName evidence="7">SK</shortName>
        <ecNumber evidence="7">2.7.1.71</ecNumber>
    </recommendedName>
</protein>
<keyword evidence="6 7" id="KW-0057">Aromatic amino acid biosynthesis</keyword>
<keyword evidence="5 7" id="KW-0067">ATP-binding</keyword>
<evidence type="ECO:0000256" key="7">
    <source>
        <dbReference type="HAMAP-Rule" id="MF_00109"/>
    </source>
</evidence>
<dbReference type="EMBL" id="BHXQ01000004">
    <property type="protein sequence ID" value="GCC52156.1"/>
    <property type="molecule type" value="Genomic_DNA"/>
</dbReference>
<dbReference type="PANTHER" id="PTHR21087">
    <property type="entry name" value="SHIKIMATE KINASE"/>
    <property type="match status" value="1"/>
</dbReference>
<comment type="similarity">
    <text evidence="7">Belongs to the shikimate kinase family.</text>
</comment>
<dbReference type="UniPathway" id="UPA00053">
    <property type="reaction ID" value="UER00088"/>
</dbReference>
<gene>
    <name evidence="7" type="primary">aroK</name>
    <name evidence="8" type="ORF">SanaruYs_23920</name>
</gene>
<dbReference type="PANTHER" id="PTHR21087:SF16">
    <property type="entry name" value="SHIKIMATE KINASE 1, CHLOROPLASTIC"/>
    <property type="match status" value="1"/>
</dbReference>
<dbReference type="GO" id="GO:0009073">
    <property type="term" value="P:aromatic amino acid family biosynthetic process"/>
    <property type="evidence" value="ECO:0007669"/>
    <property type="project" value="UniProtKB-KW"/>
</dbReference>
<comment type="function">
    <text evidence="7">Catalyzes the specific phosphorylation of the 3-hydroxyl group of shikimic acid using ATP as a cosubstrate.</text>
</comment>
<dbReference type="InterPro" id="IPR031322">
    <property type="entry name" value="Shikimate/glucono_kinase"/>
</dbReference>
<keyword evidence="4 7" id="KW-0418">Kinase</keyword>
<feature type="binding site" evidence="7">
    <location>
        <position position="139"/>
    </location>
    <ligand>
        <name>substrate</name>
    </ligand>
</feature>
<reference evidence="8 9" key="1">
    <citation type="submission" date="2018-11" db="EMBL/GenBank/DDBJ databases">
        <title>Chryseotalea sanarue gen. nov., sp., nov., a member of the family Cytophagaceae, isolated from a brackish lake in Hamamatsu Japan.</title>
        <authorList>
            <person name="Maejima Y."/>
            <person name="Iino T."/>
            <person name="Muraguchi Y."/>
            <person name="Fukuda K."/>
            <person name="Ohkuma M."/>
            <person name="Moriuchi R."/>
            <person name="Dohra H."/>
            <person name="Kimbara K."/>
            <person name="Shintani M."/>
        </authorList>
    </citation>
    <scope>NUCLEOTIDE SEQUENCE [LARGE SCALE GENOMIC DNA]</scope>
    <source>
        <strain evidence="8 9">Ys</strain>
    </source>
</reference>
<dbReference type="Proteomes" id="UP000288227">
    <property type="component" value="Unassembled WGS sequence"/>
</dbReference>
<accession>A0A401UB66</accession>
<feature type="binding site" evidence="7">
    <location>
        <position position="56"/>
    </location>
    <ligand>
        <name>substrate</name>
    </ligand>
</feature>
<comment type="cofactor">
    <cofactor evidence="7">
        <name>Mg(2+)</name>
        <dbReference type="ChEBI" id="CHEBI:18420"/>
    </cofactor>
    <text evidence="7">Binds 1 Mg(2+) ion per subunit.</text>
</comment>
<dbReference type="EC" id="2.7.1.71" evidence="7"/>
<keyword evidence="7" id="KW-0460">Magnesium</keyword>
<dbReference type="Pfam" id="PF01202">
    <property type="entry name" value="SKI"/>
    <property type="match status" value="1"/>
</dbReference>
<evidence type="ECO:0000256" key="4">
    <source>
        <dbReference type="ARBA" id="ARBA00022777"/>
    </source>
</evidence>
<keyword evidence="2 7" id="KW-0808">Transferase</keyword>
<dbReference type="GO" id="GO:0005524">
    <property type="term" value="F:ATP binding"/>
    <property type="evidence" value="ECO:0007669"/>
    <property type="project" value="UniProtKB-UniRule"/>
</dbReference>
<keyword evidence="7" id="KW-0963">Cytoplasm</keyword>
<keyword evidence="3 7" id="KW-0547">Nucleotide-binding</keyword>
<evidence type="ECO:0000256" key="2">
    <source>
        <dbReference type="ARBA" id="ARBA00022679"/>
    </source>
</evidence>
<sequence>MKIFLIGMPGSGKSTFGKTLADKLMMDFFDLDKEIERRESLPVQEIFHEKGEEYFRIREQEILREITQQNHSFIMATGGGAPCFHQSMDFMLAEGKVLFLDISLETIFERVQNSTDRPLLALQSSEALLERLGKIREERLSVYNKAHSIIEEKDLTFSYVMDLLLRKESPQ</sequence>
<evidence type="ECO:0000256" key="1">
    <source>
        <dbReference type="ARBA" id="ARBA00022605"/>
    </source>
</evidence>
<dbReference type="PRINTS" id="PR01100">
    <property type="entry name" value="SHIKIMTKNASE"/>
</dbReference>
<evidence type="ECO:0000256" key="3">
    <source>
        <dbReference type="ARBA" id="ARBA00022741"/>
    </source>
</evidence>
<dbReference type="AlphaFoldDB" id="A0A401UB66"/>
<dbReference type="InterPro" id="IPR000623">
    <property type="entry name" value="Shikimate_kinase/TSH1"/>
</dbReference>
<dbReference type="GO" id="GO:0009423">
    <property type="term" value="P:chorismate biosynthetic process"/>
    <property type="evidence" value="ECO:0007669"/>
    <property type="project" value="UniProtKB-UniRule"/>
</dbReference>
<dbReference type="HAMAP" id="MF_00109">
    <property type="entry name" value="Shikimate_kinase"/>
    <property type="match status" value="1"/>
</dbReference>
<dbReference type="GO" id="GO:0008652">
    <property type="term" value="P:amino acid biosynthetic process"/>
    <property type="evidence" value="ECO:0007669"/>
    <property type="project" value="UniProtKB-KW"/>
</dbReference>
<dbReference type="GO" id="GO:0004765">
    <property type="term" value="F:shikimate kinase activity"/>
    <property type="evidence" value="ECO:0007669"/>
    <property type="project" value="UniProtKB-UniRule"/>
</dbReference>
<name>A0A401UB66_9BACT</name>
<organism evidence="8 9">
    <name type="scientific">Chryseotalea sanaruensis</name>
    <dbReference type="NCBI Taxonomy" id="2482724"/>
    <lineage>
        <taxon>Bacteria</taxon>
        <taxon>Pseudomonadati</taxon>
        <taxon>Bacteroidota</taxon>
        <taxon>Cytophagia</taxon>
        <taxon>Cytophagales</taxon>
        <taxon>Chryseotaleaceae</taxon>
        <taxon>Chryseotalea</taxon>
    </lineage>
</organism>
<evidence type="ECO:0000256" key="6">
    <source>
        <dbReference type="ARBA" id="ARBA00023141"/>
    </source>
</evidence>
<comment type="subcellular location">
    <subcellularLocation>
        <location evidence="7">Cytoplasm</location>
    </subcellularLocation>
</comment>
<dbReference type="CDD" id="cd00464">
    <property type="entry name" value="SK"/>
    <property type="match status" value="1"/>
</dbReference>
<evidence type="ECO:0000256" key="5">
    <source>
        <dbReference type="ARBA" id="ARBA00022840"/>
    </source>
</evidence>
<comment type="subunit">
    <text evidence="7">Monomer.</text>
</comment>
<comment type="pathway">
    <text evidence="7">Metabolic intermediate biosynthesis; chorismate biosynthesis; chorismate from D-erythrose 4-phosphate and phosphoenolpyruvate: step 5/7.</text>
</comment>